<keyword evidence="9" id="KW-0539">Nucleus</keyword>
<accession>A0A4U5PDE5</accession>
<feature type="transmembrane region" description="Helical" evidence="11">
    <location>
        <begin position="43"/>
        <end position="63"/>
    </location>
</feature>
<proteinExistence type="inferred from homology"/>
<name>A0A4U5PDE5_STECR</name>
<comment type="similarity">
    <text evidence="3">Belongs to the CNEP1R1 family.</text>
</comment>
<keyword evidence="7" id="KW-0443">Lipid metabolism</keyword>
<dbReference type="InterPro" id="IPR019168">
    <property type="entry name" value="NEP1-R1"/>
</dbReference>
<dbReference type="Pfam" id="PF09771">
    <property type="entry name" value="Tmemb_18A"/>
    <property type="match status" value="1"/>
</dbReference>
<evidence type="ECO:0000256" key="8">
    <source>
        <dbReference type="ARBA" id="ARBA00023136"/>
    </source>
</evidence>
<evidence type="ECO:0000313" key="12">
    <source>
        <dbReference type="EMBL" id="TKR94263.1"/>
    </source>
</evidence>
<evidence type="ECO:0000256" key="1">
    <source>
        <dbReference type="ARBA" id="ARBA00004232"/>
    </source>
</evidence>
<evidence type="ECO:0000256" key="10">
    <source>
        <dbReference type="ARBA" id="ARBA00030458"/>
    </source>
</evidence>
<dbReference type="PANTHER" id="PTHR20996:SF1">
    <property type="entry name" value="NUCLEAR ENVELOPE PHOSPHATASE-REGULATORY SUBUNIT 1"/>
    <property type="match status" value="1"/>
</dbReference>
<organism evidence="12 13">
    <name type="scientific">Steinernema carpocapsae</name>
    <name type="common">Entomopathogenic nematode</name>
    <dbReference type="NCBI Taxonomy" id="34508"/>
    <lineage>
        <taxon>Eukaryota</taxon>
        <taxon>Metazoa</taxon>
        <taxon>Ecdysozoa</taxon>
        <taxon>Nematoda</taxon>
        <taxon>Chromadorea</taxon>
        <taxon>Rhabditida</taxon>
        <taxon>Tylenchina</taxon>
        <taxon>Panagrolaimomorpha</taxon>
        <taxon>Strongyloidoidea</taxon>
        <taxon>Steinernematidae</taxon>
        <taxon>Steinernema</taxon>
    </lineage>
</organism>
<comment type="subcellular location">
    <subcellularLocation>
        <location evidence="2">Cytoplasm</location>
    </subcellularLocation>
    <subcellularLocation>
        <location evidence="1">Nucleus membrane</location>
        <topology evidence="1">Multi-pass membrane protein</topology>
    </subcellularLocation>
</comment>
<evidence type="ECO:0000313" key="13">
    <source>
        <dbReference type="Proteomes" id="UP000298663"/>
    </source>
</evidence>
<evidence type="ECO:0000256" key="11">
    <source>
        <dbReference type="SAM" id="Phobius"/>
    </source>
</evidence>
<gene>
    <name evidence="12" type="ORF">L596_008572</name>
</gene>
<comment type="caution">
    <text evidence="12">The sequence shown here is derived from an EMBL/GenBank/DDBJ whole genome shotgun (WGS) entry which is preliminary data.</text>
</comment>
<dbReference type="GO" id="GO:0005737">
    <property type="term" value="C:cytoplasm"/>
    <property type="evidence" value="ECO:0007669"/>
    <property type="project" value="UniProtKB-SubCell"/>
</dbReference>
<evidence type="ECO:0000256" key="2">
    <source>
        <dbReference type="ARBA" id="ARBA00004496"/>
    </source>
</evidence>
<dbReference type="GO" id="GO:0071595">
    <property type="term" value="C:Nem1-Spo7 phosphatase complex"/>
    <property type="evidence" value="ECO:0007669"/>
    <property type="project" value="InterPro"/>
</dbReference>
<keyword evidence="6 11" id="KW-1133">Transmembrane helix</keyword>
<sequence>MENGVNHSRLDDSNPTCDDLKFFERRLTEIIAQMQPGASKWRCFFLIVILSLIFSGIYLAYLWIFDSSITMISLYEALEAQRLITVSVAILVIVLTILGVHKRVVAPRIMIDRIKTVLADFCLTCDEVVSVLVRSGRLRGLVTME</sequence>
<dbReference type="GO" id="GO:0031965">
    <property type="term" value="C:nuclear membrane"/>
    <property type="evidence" value="ECO:0007669"/>
    <property type="project" value="UniProtKB-SubCell"/>
</dbReference>
<evidence type="ECO:0000256" key="7">
    <source>
        <dbReference type="ARBA" id="ARBA00023098"/>
    </source>
</evidence>
<dbReference type="EMBL" id="AZBU02000002">
    <property type="protein sequence ID" value="TKR94263.1"/>
    <property type="molecule type" value="Genomic_DNA"/>
</dbReference>
<dbReference type="PANTHER" id="PTHR20996">
    <property type="entry name" value="NUCLEAR ENVELOPE PHOSPHATASE-REGULATORY SUBUNIT 1"/>
    <property type="match status" value="1"/>
</dbReference>
<dbReference type="OrthoDB" id="5786980at2759"/>
<dbReference type="Proteomes" id="UP000298663">
    <property type="component" value="Unassembled WGS sequence"/>
</dbReference>
<feature type="transmembrane region" description="Helical" evidence="11">
    <location>
        <begin position="83"/>
        <end position="100"/>
    </location>
</feature>
<dbReference type="AlphaFoldDB" id="A0A4U5PDE5"/>
<reference evidence="12 13" key="2">
    <citation type="journal article" date="2019" name="G3 (Bethesda)">
        <title>Hybrid Assembly of the Genome of the Entomopathogenic Nematode Steinernema carpocapsae Identifies the X-Chromosome.</title>
        <authorList>
            <person name="Serra L."/>
            <person name="Macchietto M."/>
            <person name="Macias-Munoz A."/>
            <person name="McGill C.J."/>
            <person name="Rodriguez I.M."/>
            <person name="Rodriguez B."/>
            <person name="Murad R."/>
            <person name="Mortazavi A."/>
        </authorList>
    </citation>
    <scope>NUCLEOTIDE SEQUENCE [LARGE SCALE GENOMIC DNA]</scope>
    <source>
        <strain evidence="12 13">ALL</strain>
    </source>
</reference>
<evidence type="ECO:0000256" key="9">
    <source>
        <dbReference type="ARBA" id="ARBA00023242"/>
    </source>
</evidence>
<evidence type="ECO:0000256" key="4">
    <source>
        <dbReference type="ARBA" id="ARBA00022490"/>
    </source>
</evidence>
<evidence type="ECO:0000256" key="3">
    <source>
        <dbReference type="ARBA" id="ARBA00010998"/>
    </source>
</evidence>
<keyword evidence="4" id="KW-0963">Cytoplasm</keyword>
<reference evidence="12 13" key="1">
    <citation type="journal article" date="2015" name="Genome Biol.">
        <title>Comparative genomics of Steinernema reveals deeply conserved gene regulatory networks.</title>
        <authorList>
            <person name="Dillman A.R."/>
            <person name="Macchietto M."/>
            <person name="Porter C.F."/>
            <person name="Rogers A."/>
            <person name="Williams B."/>
            <person name="Antoshechkin I."/>
            <person name="Lee M.M."/>
            <person name="Goodwin Z."/>
            <person name="Lu X."/>
            <person name="Lewis E.E."/>
            <person name="Goodrich-Blair H."/>
            <person name="Stock S.P."/>
            <person name="Adams B.J."/>
            <person name="Sternberg P.W."/>
            <person name="Mortazavi A."/>
        </authorList>
    </citation>
    <scope>NUCLEOTIDE SEQUENCE [LARGE SCALE GENOMIC DNA]</scope>
    <source>
        <strain evidence="12 13">ALL</strain>
    </source>
</reference>
<keyword evidence="8 11" id="KW-0472">Membrane</keyword>
<dbReference type="GO" id="GO:0006629">
    <property type="term" value="P:lipid metabolic process"/>
    <property type="evidence" value="ECO:0007669"/>
    <property type="project" value="UniProtKB-KW"/>
</dbReference>
<protein>
    <recommendedName>
        <fullName evidence="10">Transmembrane protein 188</fullName>
    </recommendedName>
</protein>
<evidence type="ECO:0000256" key="5">
    <source>
        <dbReference type="ARBA" id="ARBA00022692"/>
    </source>
</evidence>
<keyword evidence="5 11" id="KW-0812">Transmembrane</keyword>
<evidence type="ECO:0000256" key="6">
    <source>
        <dbReference type="ARBA" id="ARBA00022989"/>
    </source>
</evidence>
<keyword evidence="13" id="KW-1185">Reference proteome</keyword>